<comment type="caution">
    <text evidence="2">The sequence shown here is derived from an EMBL/GenBank/DDBJ whole genome shotgun (WGS) entry which is preliminary data.</text>
</comment>
<feature type="coiled-coil region" evidence="1">
    <location>
        <begin position="6"/>
        <end position="33"/>
    </location>
</feature>
<accession>A0A6L9MBJ9</accession>
<keyword evidence="1" id="KW-0175">Coiled coil</keyword>
<dbReference type="EMBL" id="JAAAMJ010000001">
    <property type="protein sequence ID" value="NDV85173.1"/>
    <property type="molecule type" value="Genomic_DNA"/>
</dbReference>
<name>A0A6L9MBJ9_9HYPH</name>
<proteinExistence type="predicted"/>
<organism evidence="2 3">
    <name type="scientific">Aurantimonas aggregata</name>
    <dbReference type="NCBI Taxonomy" id="2047720"/>
    <lineage>
        <taxon>Bacteria</taxon>
        <taxon>Pseudomonadati</taxon>
        <taxon>Pseudomonadota</taxon>
        <taxon>Alphaproteobacteria</taxon>
        <taxon>Hyphomicrobiales</taxon>
        <taxon>Aurantimonadaceae</taxon>
        <taxon>Aurantimonas</taxon>
    </lineage>
</organism>
<evidence type="ECO:0000313" key="2">
    <source>
        <dbReference type="EMBL" id="NDV85173.1"/>
    </source>
</evidence>
<dbReference type="RefSeq" id="WP_163041931.1">
    <property type="nucleotide sequence ID" value="NZ_JAAAMJ010000001.1"/>
</dbReference>
<keyword evidence="3" id="KW-1185">Reference proteome</keyword>
<dbReference type="AlphaFoldDB" id="A0A6L9MBJ9"/>
<gene>
    <name evidence="2" type="ORF">GTW51_00485</name>
</gene>
<reference evidence="2 3" key="1">
    <citation type="submission" date="2020-01" db="EMBL/GenBank/DDBJ databases">
        <title>Genomes of bacteria type strains.</title>
        <authorList>
            <person name="Chen J."/>
            <person name="Zhu S."/>
            <person name="Chen J."/>
        </authorList>
    </citation>
    <scope>NUCLEOTIDE SEQUENCE [LARGE SCALE GENOMIC DNA]</scope>
    <source>
        <strain evidence="2 3">KCTC 52919</strain>
    </source>
</reference>
<evidence type="ECO:0000256" key="1">
    <source>
        <dbReference type="SAM" id="Coils"/>
    </source>
</evidence>
<sequence length="85" mass="9855">MAEVTNELLFEVLKRLQQEMADIRLDIGEIKSELVSIRGTLVSVQHDIHNNYMVLGRQDVRLDRIDRRLDLRALAEPLAPYDPQT</sequence>
<evidence type="ECO:0000313" key="3">
    <source>
        <dbReference type="Proteomes" id="UP000476332"/>
    </source>
</evidence>
<dbReference type="Proteomes" id="UP000476332">
    <property type="component" value="Unassembled WGS sequence"/>
</dbReference>
<protein>
    <submittedName>
        <fullName evidence="2">Uncharacterized protein</fullName>
    </submittedName>
</protein>